<dbReference type="GO" id="GO:0046583">
    <property type="term" value="F:monoatomic cation efflux transmembrane transporter activity"/>
    <property type="evidence" value="ECO:0007669"/>
    <property type="project" value="TreeGrafter"/>
</dbReference>
<accession>A0A953T2Y9</accession>
<evidence type="ECO:0000256" key="2">
    <source>
        <dbReference type="ARBA" id="ARBA00004651"/>
    </source>
</evidence>
<dbReference type="InterPro" id="IPR051224">
    <property type="entry name" value="NiCoT_RcnA"/>
</dbReference>
<comment type="subcellular location">
    <subcellularLocation>
        <location evidence="2 13">Cell membrane</location>
        <topology evidence="2 13">Multi-pass membrane protein</topology>
    </subcellularLocation>
</comment>
<name>A0A953T2Y9_9BURK</name>
<dbReference type="Pfam" id="PF03824">
    <property type="entry name" value="NicO"/>
    <property type="match status" value="1"/>
</dbReference>
<feature type="transmembrane region" description="Helical" evidence="13">
    <location>
        <begin position="250"/>
        <end position="273"/>
    </location>
</feature>
<feature type="transmembrane region" description="Helical" evidence="13">
    <location>
        <begin position="294"/>
        <end position="322"/>
    </location>
</feature>
<comment type="function">
    <text evidence="1">Efflux system for nickel and cobalt.</text>
</comment>
<organism evidence="15 16">
    <name type="scientific">Zwartia hollandica</name>
    <dbReference type="NCBI Taxonomy" id="324606"/>
    <lineage>
        <taxon>Bacteria</taxon>
        <taxon>Pseudomonadati</taxon>
        <taxon>Pseudomonadota</taxon>
        <taxon>Betaproteobacteria</taxon>
        <taxon>Burkholderiales</taxon>
        <taxon>Alcaligenaceae</taxon>
        <taxon>Zwartia</taxon>
    </lineage>
</organism>
<keyword evidence="7 13" id="KW-0812">Transmembrane</keyword>
<keyword evidence="11 13" id="KW-0472">Membrane</keyword>
<dbReference type="GO" id="GO:0032025">
    <property type="term" value="P:response to cobalt ion"/>
    <property type="evidence" value="ECO:0007669"/>
    <property type="project" value="TreeGrafter"/>
</dbReference>
<keyword evidence="10" id="KW-0921">Nickel transport</keyword>
<keyword evidence="9" id="KW-0406">Ion transport</keyword>
<gene>
    <name evidence="15" type="ORF">KZZ10_15215</name>
</gene>
<sequence>MSAEVLAQTAHPFATPEQRLNFNLGGWFSEFSAQMAMWQSHFYRQLTGAVRAWQQDGWAAWLLLGLSFAYGVFHALGPGHGKAVLTAYVLANRETIRNGALLALLSAFLQAVVAVVLVGVAAGLLNVSGMTLNRATWWLELGSYFMMVALGLLLVYRHVIRVAFQRGSSQQVSPHAGHDHGSHAHAHHQGHHHDHHHDDACGCGHLHAPDPALVSGKLNWSRATSAVLAIGLRPCTGAIFVLVFTLSQGFFIAGVAAALAMGLGTGLTVAALASASLWANHALEKIVDGPKLRLGTYLVALVQGLASVAVLLFGLLMFSAAWSTHA</sequence>
<evidence type="ECO:0000256" key="9">
    <source>
        <dbReference type="ARBA" id="ARBA00023065"/>
    </source>
</evidence>
<keyword evidence="12" id="KW-0170">Cobalt</keyword>
<evidence type="ECO:0000256" key="1">
    <source>
        <dbReference type="ARBA" id="ARBA00002510"/>
    </source>
</evidence>
<keyword evidence="4 13" id="KW-0813">Transport</keyword>
<evidence type="ECO:0000313" key="15">
    <source>
        <dbReference type="EMBL" id="MBZ1351993.1"/>
    </source>
</evidence>
<keyword evidence="6" id="KW-0533">Nickel</keyword>
<evidence type="ECO:0000256" key="14">
    <source>
        <dbReference type="SAM" id="MobiDB-lite"/>
    </source>
</evidence>
<dbReference type="InterPro" id="IPR011541">
    <property type="entry name" value="Ni/Co_transpt_high_affinity"/>
</dbReference>
<evidence type="ECO:0000256" key="3">
    <source>
        <dbReference type="ARBA" id="ARBA00022426"/>
    </source>
</evidence>
<evidence type="ECO:0000256" key="5">
    <source>
        <dbReference type="ARBA" id="ARBA00022475"/>
    </source>
</evidence>
<evidence type="ECO:0000256" key="13">
    <source>
        <dbReference type="RuleBase" id="RU362101"/>
    </source>
</evidence>
<proteinExistence type="inferred from homology"/>
<evidence type="ECO:0000256" key="11">
    <source>
        <dbReference type="ARBA" id="ARBA00023136"/>
    </source>
</evidence>
<evidence type="ECO:0000256" key="6">
    <source>
        <dbReference type="ARBA" id="ARBA00022596"/>
    </source>
</evidence>
<dbReference type="AlphaFoldDB" id="A0A953T2Y9"/>
<keyword evidence="5" id="KW-1003">Cell membrane</keyword>
<feature type="transmembrane region" description="Helical" evidence="13">
    <location>
        <begin position="58"/>
        <end position="79"/>
    </location>
</feature>
<keyword evidence="16" id="KW-1185">Reference proteome</keyword>
<dbReference type="EMBL" id="JAHXRI010000025">
    <property type="protein sequence ID" value="MBZ1351993.1"/>
    <property type="molecule type" value="Genomic_DNA"/>
</dbReference>
<feature type="transmembrane region" description="Helical" evidence="13">
    <location>
        <begin position="137"/>
        <end position="156"/>
    </location>
</feature>
<reference evidence="15" key="1">
    <citation type="submission" date="2021-07" db="EMBL/GenBank/DDBJ databases">
        <title>New genus and species of the family Alcaligenaceae.</title>
        <authorList>
            <person name="Hahn M.W."/>
        </authorList>
    </citation>
    <scope>NUCLEOTIDE SEQUENCE</scope>
    <source>
        <strain evidence="15">LF4-65</strain>
    </source>
</reference>
<keyword evidence="8 13" id="KW-1133">Transmembrane helix</keyword>
<feature type="transmembrane region" description="Helical" evidence="13">
    <location>
        <begin position="226"/>
        <end position="244"/>
    </location>
</feature>
<comment type="similarity">
    <text evidence="13">Belongs to the NiCoT transporter (TC 2.A.52) family.</text>
</comment>
<dbReference type="GO" id="GO:0010045">
    <property type="term" value="P:response to nickel cation"/>
    <property type="evidence" value="ECO:0007669"/>
    <property type="project" value="TreeGrafter"/>
</dbReference>
<feature type="region of interest" description="Disordered" evidence="14">
    <location>
        <begin position="171"/>
        <end position="199"/>
    </location>
</feature>
<evidence type="ECO:0000256" key="8">
    <source>
        <dbReference type="ARBA" id="ARBA00022989"/>
    </source>
</evidence>
<dbReference type="GO" id="GO:0005886">
    <property type="term" value="C:plasma membrane"/>
    <property type="evidence" value="ECO:0007669"/>
    <property type="project" value="UniProtKB-SubCell"/>
</dbReference>
<evidence type="ECO:0000256" key="7">
    <source>
        <dbReference type="ARBA" id="ARBA00022692"/>
    </source>
</evidence>
<dbReference type="PANTHER" id="PTHR40659:SF1">
    <property type="entry name" value="NICKEL_COBALT EFFLUX SYSTEM RCNA"/>
    <property type="match status" value="1"/>
</dbReference>
<keyword evidence="3" id="KW-0171">Cobalt transport</keyword>
<evidence type="ECO:0000256" key="10">
    <source>
        <dbReference type="ARBA" id="ARBA00023112"/>
    </source>
</evidence>
<dbReference type="RefSeq" id="WP_375372584.1">
    <property type="nucleotide sequence ID" value="NZ_JAHXRI010000025.1"/>
</dbReference>
<evidence type="ECO:0000256" key="4">
    <source>
        <dbReference type="ARBA" id="ARBA00022448"/>
    </source>
</evidence>
<feature type="compositionally biased region" description="Basic residues" evidence="14">
    <location>
        <begin position="183"/>
        <end position="195"/>
    </location>
</feature>
<dbReference type="GO" id="GO:0006824">
    <property type="term" value="P:cobalt ion transport"/>
    <property type="evidence" value="ECO:0007669"/>
    <property type="project" value="UniProtKB-KW"/>
</dbReference>
<dbReference type="GO" id="GO:0015099">
    <property type="term" value="F:nickel cation transmembrane transporter activity"/>
    <property type="evidence" value="ECO:0007669"/>
    <property type="project" value="UniProtKB-UniRule"/>
</dbReference>
<evidence type="ECO:0000256" key="12">
    <source>
        <dbReference type="ARBA" id="ARBA00023285"/>
    </source>
</evidence>
<dbReference type="PANTHER" id="PTHR40659">
    <property type="entry name" value="NICKEL/COBALT EFFLUX SYSTEM RCNA"/>
    <property type="match status" value="1"/>
</dbReference>
<feature type="transmembrane region" description="Helical" evidence="13">
    <location>
        <begin position="100"/>
        <end position="125"/>
    </location>
</feature>
<dbReference type="Proteomes" id="UP000739565">
    <property type="component" value="Unassembled WGS sequence"/>
</dbReference>
<comment type="caution">
    <text evidence="15">The sequence shown here is derived from an EMBL/GenBank/DDBJ whole genome shotgun (WGS) entry which is preliminary data.</text>
</comment>
<evidence type="ECO:0000313" key="16">
    <source>
        <dbReference type="Proteomes" id="UP000739565"/>
    </source>
</evidence>
<protein>
    <recommendedName>
        <fullName evidence="13">Nickel/cobalt efflux system</fullName>
    </recommendedName>
</protein>